<gene>
    <name evidence="3" type="ORF">F4V43_15735</name>
</gene>
<evidence type="ECO:0000313" key="3">
    <source>
        <dbReference type="EMBL" id="KAA8999774.1"/>
    </source>
</evidence>
<feature type="transmembrane region" description="Helical" evidence="1">
    <location>
        <begin position="175"/>
        <end position="199"/>
    </location>
</feature>
<dbReference type="NCBIfam" id="TIGR00254">
    <property type="entry name" value="GGDEF"/>
    <property type="match status" value="1"/>
</dbReference>
<dbReference type="RefSeq" id="WP_150459206.1">
    <property type="nucleotide sequence ID" value="NZ_VYKK01000022.1"/>
</dbReference>
<feature type="transmembrane region" description="Helical" evidence="1">
    <location>
        <begin position="68"/>
        <end position="87"/>
    </location>
</feature>
<dbReference type="Gene3D" id="3.30.70.270">
    <property type="match status" value="1"/>
</dbReference>
<feature type="domain" description="GGDEF" evidence="2">
    <location>
        <begin position="482"/>
        <end position="613"/>
    </location>
</feature>
<name>A0A5J5G0C1_9BACL</name>
<dbReference type="PANTHER" id="PTHR46663:SF2">
    <property type="entry name" value="GGDEF DOMAIN-CONTAINING PROTEIN"/>
    <property type="match status" value="1"/>
</dbReference>
<evidence type="ECO:0000256" key="1">
    <source>
        <dbReference type="SAM" id="Phobius"/>
    </source>
</evidence>
<evidence type="ECO:0000313" key="4">
    <source>
        <dbReference type="Proteomes" id="UP000367750"/>
    </source>
</evidence>
<dbReference type="InterPro" id="IPR052163">
    <property type="entry name" value="DGC-Regulatory_Protein"/>
</dbReference>
<accession>A0A5J5G0C1</accession>
<feature type="transmembrane region" description="Helical" evidence="1">
    <location>
        <begin position="99"/>
        <end position="118"/>
    </location>
</feature>
<protein>
    <submittedName>
        <fullName evidence="3">Diguanylate cyclase</fullName>
    </submittedName>
</protein>
<dbReference type="PROSITE" id="PS50887">
    <property type="entry name" value="GGDEF"/>
    <property type="match status" value="1"/>
</dbReference>
<feature type="transmembrane region" description="Helical" evidence="1">
    <location>
        <begin position="345"/>
        <end position="367"/>
    </location>
</feature>
<keyword evidence="4" id="KW-1185">Reference proteome</keyword>
<proteinExistence type="predicted"/>
<keyword evidence="1" id="KW-0812">Transmembrane</keyword>
<organism evidence="3 4">
    <name type="scientific">Paenibacillus spiritus</name>
    <dbReference type="NCBI Taxonomy" id="2496557"/>
    <lineage>
        <taxon>Bacteria</taxon>
        <taxon>Bacillati</taxon>
        <taxon>Bacillota</taxon>
        <taxon>Bacilli</taxon>
        <taxon>Bacillales</taxon>
        <taxon>Paenibacillaceae</taxon>
        <taxon>Paenibacillus</taxon>
    </lineage>
</organism>
<dbReference type="InterPro" id="IPR029787">
    <property type="entry name" value="Nucleotide_cyclase"/>
</dbReference>
<dbReference type="SUPFAM" id="SSF55073">
    <property type="entry name" value="Nucleotide cyclase"/>
    <property type="match status" value="1"/>
</dbReference>
<keyword evidence="1" id="KW-1133">Transmembrane helix</keyword>
<evidence type="ECO:0000259" key="2">
    <source>
        <dbReference type="PROSITE" id="PS50887"/>
    </source>
</evidence>
<reference evidence="3 4" key="1">
    <citation type="submission" date="2019-09" db="EMBL/GenBank/DDBJ databases">
        <title>Bacillus ochoae sp. nov., Paenibacillus whitsoniae sp. nov., Paenibacillus spiritus sp. nov. Isolated from the Mars Exploration Rover during spacecraft assembly.</title>
        <authorList>
            <person name="Seuylemezian A."/>
            <person name="Vaishampayan P."/>
        </authorList>
    </citation>
    <scope>NUCLEOTIDE SEQUENCE [LARGE SCALE GENOMIC DNA]</scope>
    <source>
        <strain evidence="3 4">MER_111</strain>
    </source>
</reference>
<dbReference type="InterPro" id="IPR000160">
    <property type="entry name" value="GGDEF_dom"/>
</dbReference>
<dbReference type="AlphaFoldDB" id="A0A5J5G0C1"/>
<dbReference type="CDD" id="cd01949">
    <property type="entry name" value="GGDEF"/>
    <property type="match status" value="1"/>
</dbReference>
<dbReference type="PANTHER" id="PTHR46663">
    <property type="entry name" value="DIGUANYLATE CYCLASE DGCT-RELATED"/>
    <property type="match status" value="1"/>
</dbReference>
<dbReference type="SMART" id="SM00267">
    <property type="entry name" value="GGDEF"/>
    <property type="match status" value="1"/>
</dbReference>
<dbReference type="Proteomes" id="UP000367750">
    <property type="component" value="Unassembled WGS sequence"/>
</dbReference>
<keyword evidence="1" id="KW-0472">Membrane</keyword>
<sequence length="621" mass="70295">MKAAQSRFANPLLGLVLLFLALLSGRYSVPMLASLQFSFQSLFPILAIRLLGRRHGILISLTVLTVQWLFWDGTAFHTLYFLEILFLALHRGRMRDRMLLRDLIFWILIGAPLLYVMAYAEGQVSLTDMVLLTTLPVLNGMANTLLSELATTYLLPDFVPQKAEPRRGDIPFQSLLFHLSATGMLGAFILILVITGQYLDRTMHQRAYQFSHSLSSGIRDDLNEWTLEDDRMLRLHADLQAGRLEQLVLAKQSGSARILILDETGYIYADTRQASAEERWEWPDGQYYRYNDKLWLALSPDNSLYELSRWNKALYYLDDPVEIRSSLHILVIVPAHEYLSDVKSIYSLILGFSLLFILLVLMGNLFLGRMIQRVMNGLVEATSGLPARLSQGGDTHVISKGRIVEFNRLTDNFNEMSVELGDMLREREHMNKLLQEQTAKLQQSEGQFRQMAFSDPLTGLPNRLYFTQYLNSLRDLPAQSVPELTLLFLDLDRFKHINDTYGHDAGDAVLIHAARVLREACRTGFVCRIAGDEFVAVLENAPLLQTEAAAQAILDGFRAPVRFKDADLPLGTSIGIAVSPADTGDPGRLVQLADQAMYRAKQLGGSRFVWYAKIREKEESE</sequence>
<dbReference type="OrthoDB" id="9759607at2"/>
<dbReference type="Pfam" id="PF00990">
    <property type="entry name" value="GGDEF"/>
    <property type="match status" value="1"/>
</dbReference>
<dbReference type="EMBL" id="VYKK01000022">
    <property type="protein sequence ID" value="KAA8999774.1"/>
    <property type="molecule type" value="Genomic_DNA"/>
</dbReference>
<dbReference type="InterPro" id="IPR043128">
    <property type="entry name" value="Rev_trsase/Diguanyl_cyclase"/>
</dbReference>
<comment type="caution">
    <text evidence="3">The sequence shown here is derived from an EMBL/GenBank/DDBJ whole genome shotgun (WGS) entry which is preliminary data.</text>
</comment>